<proteinExistence type="predicted"/>
<dbReference type="Proteomes" id="UP000246145">
    <property type="component" value="Unassembled WGS sequence"/>
</dbReference>
<evidence type="ECO:0008006" key="4">
    <source>
        <dbReference type="Google" id="ProtNLM"/>
    </source>
</evidence>
<dbReference type="EMBL" id="QEKO01000001">
    <property type="protein sequence ID" value="PVY68916.1"/>
    <property type="molecule type" value="Genomic_DNA"/>
</dbReference>
<sequence length="189" mass="19883">MALIVAARFDTFEDAEKAATALMSEGVTADELHTFFVNPAGWHDRYPLGGDRAADPNSKGAPATAVAGAALVGLAGAFLGGIVAWLFTTSPLPVVGGVAVGAYVGSLAGAMYSLGRPRRQGRFEAARAKATEGRRAGVLLAVHTPPERQGEIAALLRNAGGMEVERAHGRWNQGRWEDFDPLRSPHPQQ</sequence>
<protein>
    <recommendedName>
        <fullName evidence="4">Glycine zipper domain-containing protein</fullName>
    </recommendedName>
</protein>
<gene>
    <name evidence="2" type="ORF">C7440_1330</name>
</gene>
<feature type="transmembrane region" description="Helical" evidence="1">
    <location>
        <begin position="65"/>
        <end position="88"/>
    </location>
</feature>
<name>A0A2U1CSP4_9BURK</name>
<evidence type="ECO:0000256" key="1">
    <source>
        <dbReference type="SAM" id="Phobius"/>
    </source>
</evidence>
<keyword evidence="1" id="KW-0472">Membrane</keyword>
<feature type="transmembrane region" description="Helical" evidence="1">
    <location>
        <begin position="94"/>
        <end position="114"/>
    </location>
</feature>
<evidence type="ECO:0000313" key="3">
    <source>
        <dbReference type="Proteomes" id="UP000246145"/>
    </source>
</evidence>
<dbReference type="OrthoDB" id="6369218at2"/>
<evidence type="ECO:0000313" key="2">
    <source>
        <dbReference type="EMBL" id="PVY68916.1"/>
    </source>
</evidence>
<keyword evidence="1" id="KW-0812">Transmembrane</keyword>
<comment type="caution">
    <text evidence="2">The sequence shown here is derived from an EMBL/GenBank/DDBJ whole genome shotgun (WGS) entry which is preliminary data.</text>
</comment>
<organism evidence="2 3">
    <name type="scientific">Pusillimonas noertemannii</name>
    <dbReference type="NCBI Taxonomy" id="305977"/>
    <lineage>
        <taxon>Bacteria</taxon>
        <taxon>Pseudomonadati</taxon>
        <taxon>Pseudomonadota</taxon>
        <taxon>Betaproteobacteria</taxon>
        <taxon>Burkholderiales</taxon>
        <taxon>Alcaligenaceae</taxon>
        <taxon>Pusillimonas</taxon>
    </lineage>
</organism>
<accession>A0A2U1CSP4</accession>
<dbReference type="RefSeq" id="WP_017525864.1">
    <property type="nucleotide sequence ID" value="NZ_JACCEX010000008.1"/>
</dbReference>
<reference evidence="2 3" key="1">
    <citation type="submission" date="2018-04" db="EMBL/GenBank/DDBJ databases">
        <title>Genomic Encyclopedia of Type Strains, Phase IV (KMG-IV): sequencing the most valuable type-strain genomes for metagenomic binning, comparative biology and taxonomic classification.</title>
        <authorList>
            <person name="Goeker M."/>
        </authorList>
    </citation>
    <scope>NUCLEOTIDE SEQUENCE [LARGE SCALE GENOMIC DNA]</scope>
    <source>
        <strain evidence="2 3">DSM 10065</strain>
    </source>
</reference>
<keyword evidence="1" id="KW-1133">Transmembrane helix</keyword>
<dbReference type="AlphaFoldDB" id="A0A2U1CSP4"/>
<dbReference type="STRING" id="1231391.GCA_000308195_03507"/>
<keyword evidence="3" id="KW-1185">Reference proteome</keyword>